<dbReference type="Proteomes" id="UP000008983">
    <property type="component" value="Unassembled WGS sequence"/>
</dbReference>
<feature type="domain" description="OTU" evidence="3">
    <location>
        <begin position="1"/>
        <end position="117"/>
    </location>
</feature>
<dbReference type="InterPro" id="IPR009060">
    <property type="entry name" value="UBA-like_sf"/>
</dbReference>
<accession>G0QNC3</accession>
<dbReference type="SUPFAM" id="SSF54001">
    <property type="entry name" value="Cysteine proteinases"/>
    <property type="match status" value="1"/>
</dbReference>
<evidence type="ECO:0000256" key="1">
    <source>
        <dbReference type="SAM" id="Coils"/>
    </source>
</evidence>
<dbReference type="GeneID" id="14909469"/>
<dbReference type="PANTHER" id="PTHR12419:SF7">
    <property type="entry name" value="OTU DOMAIN-CONTAINING PROTEIN 3"/>
    <property type="match status" value="1"/>
</dbReference>
<keyword evidence="5" id="KW-1185">Reference proteome</keyword>
<dbReference type="InterPro" id="IPR015940">
    <property type="entry name" value="UBA"/>
</dbReference>
<evidence type="ECO:0000259" key="2">
    <source>
        <dbReference type="PROSITE" id="PS50030"/>
    </source>
</evidence>
<evidence type="ECO:0000313" key="4">
    <source>
        <dbReference type="EMBL" id="EGR33288.1"/>
    </source>
</evidence>
<dbReference type="InterPro" id="IPR038765">
    <property type="entry name" value="Papain-like_cys_pep_sf"/>
</dbReference>
<reference evidence="4 5" key="1">
    <citation type="submission" date="2011-07" db="EMBL/GenBank/DDBJ databases">
        <authorList>
            <person name="Coyne R."/>
            <person name="Brami D."/>
            <person name="Johnson J."/>
            <person name="Hostetler J."/>
            <person name="Hannick L."/>
            <person name="Clark T."/>
            <person name="Cassidy-Hanley D."/>
            <person name="Inman J."/>
        </authorList>
    </citation>
    <scope>NUCLEOTIDE SEQUENCE [LARGE SCALE GENOMIC DNA]</scope>
    <source>
        <strain evidence="4 5">G5</strain>
    </source>
</reference>
<dbReference type="OMA" id="EYMSWIV"/>
<dbReference type="EMBL" id="GL983479">
    <property type="protein sequence ID" value="EGR33288.1"/>
    <property type="molecule type" value="Genomic_DNA"/>
</dbReference>
<dbReference type="EC" id="3.1.2.15" evidence="4"/>
<dbReference type="PROSITE" id="PS50030">
    <property type="entry name" value="UBA"/>
    <property type="match status" value="1"/>
</dbReference>
<gene>
    <name evidence="4" type="ORF">IMG5_057110</name>
</gene>
<evidence type="ECO:0000259" key="3">
    <source>
        <dbReference type="PROSITE" id="PS50802"/>
    </source>
</evidence>
<dbReference type="GO" id="GO:0004843">
    <property type="term" value="F:cysteine-type deubiquitinase activity"/>
    <property type="evidence" value="ECO:0007669"/>
    <property type="project" value="TreeGrafter"/>
</dbReference>
<dbReference type="SUPFAM" id="SSF46934">
    <property type="entry name" value="UBA-like"/>
    <property type="match status" value="1"/>
</dbReference>
<dbReference type="CDD" id="cd22752">
    <property type="entry name" value="OTU_OTUD5-like"/>
    <property type="match status" value="1"/>
</dbReference>
<dbReference type="eggNOG" id="KOG2605">
    <property type="taxonomic scope" value="Eukaryota"/>
</dbReference>
<sequence length="280" mass="33298">MKIITVQGDGNCLFRAVSDQIYGSENYHKEIRYYCIEYIKIERQFFENYIDIDFDEYIFQKKQDGVWGDDIELQALSEIYNMPIEVYAYSSEPMRTFHEKNNNDEKDDNEKRPIIRVSYHGKIEQKALDCARENIINSNLSETVKISRREFENVGKRDMEIALEESMKINDEQQVQQAIEFSIDTFMQQEEEKLIIEQIQKENLEEEIQNIEKQELMQAIKESQNINNNLNDNVIQDPLDNQTIKTVVQMGFQIDLVIQAYTIFGDYPDLIVNHIYENYY</sequence>
<dbReference type="InParanoid" id="G0QNC3"/>
<dbReference type="STRING" id="857967.G0QNC3"/>
<dbReference type="PROSITE" id="PS50802">
    <property type="entry name" value="OTU"/>
    <property type="match status" value="1"/>
</dbReference>
<evidence type="ECO:0000313" key="5">
    <source>
        <dbReference type="Proteomes" id="UP000008983"/>
    </source>
</evidence>
<feature type="domain" description="UBA" evidence="2">
    <location>
        <begin position="238"/>
        <end position="278"/>
    </location>
</feature>
<dbReference type="Pfam" id="PF02338">
    <property type="entry name" value="OTU"/>
    <property type="match status" value="1"/>
</dbReference>
<feature type="coiled-coil region" evidence="1">
    <location>
        <begin position="187"/>
        <end position="233"/>
    </location>
</feature>
<dbReference type="RefSeq" id="XP_004037274.1">
    <property type="nucleotide sequence ID" value="XM_004037226.1"/>
</dbReference>
<organism evidence="4 5">
    <name type="scientific">Ichthyophthirius multifiliis</name>
    <name type="common">White spot disease agent</name>
    <name type="synonym">Ich</name>
    <dbReference type="NCBI Taxonomy" id="5932"/>
    <lineage>
        <taxon>Eukaryota</taxon>
        <taxon>Sar</taxon>
        <taxon>Alveolata</taxon>
        <taxon>Ciliophora</taxon>
        <taxon>Intramacronucleata</taxon>
        <taxon>Oligohymenophorea</taxon>
        <taxon>Hymenostomatida</taxon>
        <taxon>Ophryoglenina</taxon>
        <taxon>Ichthyophthirius</taxon>
    </lineage>
</organism>
<dbReference type="OrthoDB" id="415023at2759"/>
<name>G0QNC3_ICHMU</name>
<protein>
    <submittedName>
        <fullName evidence="4">Otu domain protein 5</fullName>
        <ecNumber evidence="4">3.1.2.15</ecNumber>
    </submittedName>
</protein>
<dbReference type="InterPro" id="IPR050704">
    <property type="entry name" value="Peptidase_C85-like"/>
</dbReference>
<dbReference type="InterPro" id="IPR003323">
    <property type="entry name" value="OTU_dom"/>
</dbReference>
<keyword evidence="1" id="KW-0175">Coiled coil</keyword>
<dbReference type="GO" id="GO:0016579">
    <property type="term" value="P:protein deubiquitination"/>
    <property type="evidence" value="ECO:0007669"/>
    <property type="project" value="TreeGrafter"/>
</dbReference>
<dbReference type="PANTHER" id="PTHR12419">
    <property type="entry name" value="OTU DOMAIN CONTAINING PROTEIN"/>
    <property type="match status" value="1"/>
</dbReference>
<dbReference type="AlphaFoldDB" id="G0QNC3"/>
<keyword evidence="4" id="KW-0378">Hydrolase</keyword>
<dbReference type="Gene3D" id="3.90.70.80">
    <property type="match status" value="1"/>
</dbReference>
<proteinExistence type="predicted"/>